<feature type="domain" description="Double zinc ribbon" evidence="3">
    <location>
        <begin position="5"/>
        <end position="63"/>
    </location>
</feature>
<evidence type="ECO:0000313" key="5">
    <source>
        <dbReference type="Proteomes" id="UP001315686"/>
    </source>
</evidence>
<dbReference type="SUPFAM" id="SSF53271">
    <property type="entry name" value="PRTase-like"/>
    <property type="match status" value="1"/>
</dbReference>
<keyword evidence="5" id="KW-1185">Reference proteome</keyword>
<feature type="domain" description="Phosphoribosyltransferase" evidence="2">
    <location>
        <begin position="138"/>
        <end position="224"/>
    </location>
</feature>
<evidence type="ECO:0000259" key="3">
    <source>
        <dbReference type="Pfam" id="PF18912"/>
    </source>
</evidence>
<dbReference type="Gene3D" id="3.40.50.2020">
    <property type="match status" value="1"/>
</dbReference>
<comment type="caution">
    <text evidence="4">The sequence shown here is derived from an EMBL/GenBank/DDBJ whole genome shotgun (WGS) entry which is preliminary data.</text>
</comment>
<dbReference type="Pfam" id="PF00156">
    <property type="entry name" value="Pribosyltran"/>
    <property type="match status" value="1"/>
</dbReference>
<evidence type="ECO:0000256" key="1">
    <source>
        <dbReference type="ARBA" id="ARBA00008007"/>
    </source>
</evidence>
<reference evidence="4 5" key="1">
    <citation type="journal article" date="2021" name="Arch. Microbiol.">
        <title>Harenicola maris gen. nov., sp. nov. isolated from the Sea of Japan shallow sediments.</title>
        <authorList>
            <person name="Romanenko L.A."/>
            <person name="Kurilenko V.V."/>
            <person name="Chernysheva N.Y."/>
            <person name="Tekutyeva L.A."/>
            <person name="Velansky P.V."/>
            <person name="Svetashev V.I."/>
            <person name="Isaeva M.P."/>
        </authorList>
    </citation>
    <scope>NUCLEOTIDE SEQUENCE [LARGE SCALE GENOMIC DNA]</scope>
    <source>
        <strain evidence="4 5">KMM 3653</strain>
    </source>
</reference>
<dbReference type="EMBL" id="JADQAZ010000002">
    <property type="protein sequence ID" value="MBT0957665.1"/>
    <property type="molecule type" value="Genomic_DNA"/>
</dbReference>
<evidence type="ECO:0000313" key="4">
    <source>
        <dbReference type="EMBL" id="MBT0957665.1"/>
    </source>
</evidence>
<dbReference type="InterPro" id="IPR000836">
    <property type="entry name" value="PRTase_dom"/>
</dbReference>
<dbReference type="RefSeq" id="WP_327793893.1">
    <property type="nucleotide sequence ID" value="NZ_JADQAZ010000002.1"/>
</dbReference>
<name>A0AAP2CQ43_9RHOB</name>
<dbReference type="InterPro" id="IPR044005">
    <property type="entry name" value="DZR_2"/>
</dbReference>
<evidence type="ECO:0000259" key="2">
    <source>
        <dbReference type="Pfam" id="PF00156"/>
    </source>
</evidence>
<dbReference type="PANTHER" id="PTHR47505:SF1">
    <property type="entry name" value="DNA UTILIZATION PROTEIN YHGH"/>
    <property type="match status" value="1"/>
</dbReference>
<dbReference type="Proteomes" id="UP001315686">
    <property type="component" value="Unassembled WGS sequence"/>
</dbReference>
<dbReference type="InterPro" id="IPR051910">
    <property type="entry name" value="ComF/GntX_DNA_util-trans"/>
</dbReference>
<organism evidence="4 5">
    <name type="scientific">Harenicola maris</name>
    <dbReference type="NCBI Taxonomy" id="2841044"/>
    <lineage>
        <taxon>Bacteria</taxon>
        <taxon>Pseudomonadati</taxon>
        <taxon>Pseudomonadota</taxon>
        <taxon>Alphaproteobacteria</taxon>
        <taxon>Rhodobacterales</taxon>
        <taxon>Paracoccaceae</taxon>
        <taxon>Harenicola</taxon>
    </lineage>
</organism>
<dbReference type="Pfam" id="PF18912">
    <property type="entry name" value="DZR_2"/>
    <property type="match status" value="1"/>
</dbReference>
<accession>A0AAP2CQ43</accession>
<comment type="similarity">
    <text evidence="1">Belongs to the ComF/GntX family.</text>
</comment>
<protein>
    <submittedName>
        <fullName evidence="4">ComF family protein</fullName>
    </submittedName>
</protein>
<sequence>MQALMRAIYPPHCIGCRTIVDSEGGLCGPCYRDTPFITGPICTRCGTPLPGEEAAQGDNCDDCTVTARPWTEGRAALMYGGKARSLVLGLKHGDRTELAAPAARWMATAGRDVIERADVIAPIPLHWLRFVRRRQNQSALLAQALAREVDLPAVPDLLFRVRRTPTQEGRSFRERFANLAEAIQVTPRFTDYISGKSVLLVDDVMTSGATFAAATEACRAAGAVDVFVLALARVVKDA</sequence>
<proteinExistence type="inferred from homology"/>
<dbReference type="PANTHER" id="PTHR47505">
    <property type="entry name" value="DNA UTILIZATION PROTEIN YHGH"/>
    <property type="match status" value="1"/>
</dbReference>
<dbReference type="CDD" id="cd06223">
    <property type="entry name" value="PRTases_typeI"/>
    <property type="match status" value="1"/>
</dbReference>
<gene>
    <name evidence="4" type="ORF">IV417_09715</name>
</gene>
<dbReference type="InterPro" id="IPR029057">
    <property type="entry name" value="PRTase-like"/>
</dbReference>
<dbReference type="AlphaFoldDB" id="A0AAP2CQ43"/>